<comment type="function">
    <text evidence="6">Component of the sequence-specific heterotrimeric transcription factor (NF-Y) which specifically recognizes a 5'-CCAAT-3' box motif found in the promoters of its target genes.</text>
</comment>
<evidence type="ECO:0000313" key="8">
    <source>
        <dbReference type="Proteomes" id="UP000092321"/>
    </source>
</evidence>
<keyword evidence="3 6" id="KW-0238">DNA-binding</keyword>
<dbReference type="Pfam" id="PF02045">
    <property type="entry name" value="CBFB_NFYA"/>
    <property type="match status" value="1"/>
</dbReference>
<dbReference type="EMBL" id="LXPE01000421">
    <property type="protein sequence ID" value="OBA24786.1"/>
    <property type="molecule type" value="Genomic_DNA"/>
</dbReference>
<keyword evidence="5 6" id="KW-0539">Nucleus</keyword>
<evidence type="ECO:0000256" key="2">
    <source>
        <dbReference type="ARBA" id="ARBA00023015"/>
    </source>
</evidence>
<comment type="subunit">
    <text evidence="6">Heterotrimer.</text>
</comment>
<evidence type="ECO:0000256" key="4">
    <source>
        <dbReference type="ARBA" id="ARBA00023163"/>
    </source>
</evidence>
<dbReference type="InterPro" id="IPR001289">
    <property type="entry name" value="NFYA"/>
</dbReference>
<proteinExistence type="inferred from homology"/>
<dbReference type="PROSITE" id="PS51152">
    <property type="entry name" value="NFYA_HAP2_2"/>
    <property type="match status" value="1"/>
</dbReference>
<feature type="non-terminal residue" evidence="7">
    <location>
        <position position="1"/>
    </location>
</feature>
<sequence length="71" mass="8572">EPYYVNAKQYLRIIKRRYSRNQLNQILNKIKEYEHTTVNKSKKYLHESRHKHAMKRARGPGGRFLTAEELA</sequence>
<keyword evidence="8" id="KW-1185">Reference proteome</keyword>
<gene>
    <name evidence="7" type="ORF">HANVADRAFT_14565</name>
</gene>
<dbReference type="AlphaFoldDB" id="A0A1B7T7Q7"/>
<dbReference type="Gene3D" id="6.10.250.2430">
    <property type="match status" value="1"/>
</dbReference>
<comment type="similarity">
    <text evidence="6">Belongs to the NFYA/HAP2 subunit family.</text>
</comment>
<dbReference type="SMART" id="SM00521">
    <property type="entry name" value="CBF"/>
    <property type="match status" value="1"/>
</dbReference>
<keyword evidence="4 6" id="KW-0804">Transcription</keyword>
<dbReference type="GO" id="GO:0003677">
    <property type="term" value="F:DNA binding"/>
    <property type="evidence" value="ECO:0007669"/>
    <property type="project" value="UniProtKB-KW"/>
</dbReference>
<evidence type="ECO:0000256" key="3">
    <source>
        <dbReference type="ARBA" id="ARBA00023125"/>
    </source>
</evidence>
<dbReference type="GO" id="GO:0003700">
    <property type="term" value="F:DNA-binding transcription factor activity"/>
    <property type="evidence" value="ECO:0007669"/>
    <property type="project" value="UniProtKB-UniRule"/>
</dbReference>
<dbReference type="OrthoDB" id="1097733at2759"/>
<comment type="subcellular location">
    <subcellularLocation>
        <location evidence="1 6">Nucleus</location>
    </subcellularLocation>
</comment>
<name>A0A1B7T7Q7_9ASCO</name>
<evidence type="ECO:0000256" key="5">
    <source>
        <dbReference type="ARBA" id="ARBA00023242"/>
    </source>
</evidence>
<dbReference type="GO" id="GO:0005634">
    <property type="term" value="C:nucleus"/>
    <property type="evidence" value="ECO:0007669"/>
    <property type="project" value="UniProtKB-SubCell"/>
</dbReference>
<dbReference type="PANTHER" id="PTHR12632">
    <property type="entry name" value="TRANSCRIPTION FACTOR NF-Y ALPHA-RELATED"/>
    <property type="match status" value="1"/>
</dbReference>
<comment type="caution">
    <text evidence="7">The sequence shown here is derived from an EMBL/GenBank/DDBJ whole genome shotgun (WGS) entry which is preliminary data.</text>
</comment>
<evidence type="ECO:0000313" key="7">
    <source>
        <dbReference type="EMBL" id="OBA24786.1"/>
    </source>
</evidence>
<dbReference type="Proteomes" id="UP000092321">
    <property type="component" value="Unassembled WGS sequence"/>
</dbReference>
<protein>
    <recommendedName>
        <fullName evidence="6">Transcriptional activator HAP2</fullName>
    </recommendedName>
</protein>
<evidence type="ECO:0000256" key="6">
    <source>
        <dbReference type="RuleBase" id="RU367155"/>
    </source>
</evidence>
<keyword evidence="2 6" id="KW-0805">Transcription regulation</keyword>
<accession>A0A1B7T7Q7</accession>
<feature type="non-terminal residue" evidence="7">
    <location>
        <position position="71"/>
    </location>
</feature>
<evidence type="ECO:0000256" key="1">
    <source>
        <dbReference type="ARBA" id="ARBA00004123"/>
    </source>
</evidence>
<reference evidence="8" key="1">
    <citation type="journal article" date="2016" name="Proc. Natl. Acad. Sci. U.S.A.">
        <title>Comparative genomics of biotechnologically important yeasts.</title>
        <authorList>
            <person name="Riley R."/>
            <person name="Haridas S."/>
            <person name="Wolfe K.H."/>
            <person name="Lopes M.R."/>
            <person name="Hittinger C.T."/>
            <person name="Goeker M."/>
            <person name="Salamov A.A."/>
            <person name="Wisecaver J.H."/>
            <person name="Long T.M."/>
            <person name="Calvey C.H."/>
            <person name="Aerts A.L."/>
            <person name="Barry K.W."/>
            <person name="Choi C."/>
            <person name="Clum A."/>
            <person name="Coughlan A.Y."/>
            <person name="Deshpande S."/>
            <person name="Douglass A.P."/>
            <person name="Hanson S.J."/>
            <person name="Klenk H.-P."/>
            <person name="LaButti K.M."/>
            <person name="Lapidus A."/>
            <person name="Lindquist E.A."/>
            <person name="Lipzen A.M."/>
            <person name="Meier-Kolthoff J.P."/>
            <person name="Ohm R.A."/>
            <person name="Otillar R.P."/>
            <person name="Pangilinan J.L."/>
            <person name="Peng Y."/>
            <person name="Rokas A."/>
            <person name="Rosa C.A."/>
            <person name="Scheuner C."/>
            <person name="Sibirny A.A."/>
            <person name="Slot J.C."/>
            <person name="Stielow J.B."/>
            <person name="Sun H."/>
            <person name="Kurtzman C.P."/>
            <person name="Blackwell M."/>
            <person name="Grigoriev I.V."/>
            <person name="Jeffries T.W."/>
        </authorList>
    </citation>
    <scope>NUCLEOTIDE SEQUENCE [LARGE SCALE GENOMIC DNA]</scope>
    <source>
        <strain evidence="8">NRRL Y-1626</strain>
    </source>
</reference>
<organism evidence="7 8">
    <name type="scientific">Hanseniaspora valbyensis NRRL Y-1626</name>
    <dbReference type="NCBI Taxonomy" id="766949"/>
    <lineage>
        <taxon>Eukaryota</taxon>
        <taxon>Fungi</taxon>
        <taxon>Dikarya</taxon>
        <taxon>Ascomycota</taxon>
        <taxon>Saccharomycotina</taxon>
        <taxon>Saccharomycetes</taxon>
        <taxon>Saccharomycodales</taxon>
        <taxon>Saccharomycodaceae</taxon>
        <taxon>Hanseniaspora</taxon>
    </lineage>
</organism>